<keyword evidence="3" id="KW-1185">Reference proteome</keyword>
<dbReference type="Proteomes" id="UP000053433">
    <property type="component" value="Unassembled WGS sequence"/>
</dbReference>
<organism evidence="1 3">
    <name type="scientific">Ruthenibacterium lactatiformans</name>
    <dbReference type="NCBI Taxonomy" id="1550024"/>
    <lineage>
        <taxon>Bacteria</taxon>
        <taxon>Bacillati</taxon>
        <taxon>Bacillota</taxon>
        <taxon>Clostridia</taxon>
        <taxon>Eubacteriales</taxon>
        <taxon>Oscillospiraceae</taxon>
        <taxon>Ruthenibacterium</taxon>
    </lineage>
</organism>
<accession>A0A0W7TQ07</accession>
<evidence type="ECO:0000313" key="4">
    <source>
        <dbReference type="Proteomes" id="UP000053433"/>
    </source>
</evidence>
<reference evidence="2 4" key="2">
    <citation type="submission" date="2015-10" db="EMBL/GenBank/DDBJ databases">
        <title>A novel member of the family Ruminococcaceae isolated from human faeces.</title>
        <authorList>
            <person name="Shkoporov A.N."/>
            <person name="Chaplin A.V."/>
            <person name="Motuzova O.V."/>
            <person name="Kafarskaia L.I."/>
            <person name="Efimov B.A."/>
        </authorList>
    </citation>
    <scope>NUCLEOTIDE SEQUENCE [LARGE SCALE GENOMIC DNA]</scope>
    <source>
        <strain evidence="2 4">668</strain>
    </source>
</reference>
<evidence type="ECO:0000313" key="1">
    <source>
        <dbReference type="EMBL" id="KJF39544.1"/>
    </source>
</evidence>
<protein>
    <submittedName>
        <fullName evidence="1">Uncharacterized protein</fullName>
    </submittedName>
</protein>
<evidence type="ECO:0000313" key="3">
    <source>
        <dbReference type="Proteomes" id="UP000032483"/>
    </source>
</evidence>
<dbReference type="Proteomes" id="UP000032483">
    <property type="component" value="Unassembled WGS sequence"/>
</dbReference>
<dbReference type="EMBL" id="JXXK01000016">
    <property type="protein sequence ID" value="KJF39544.1"/>
    <property type="molecule type" value="Genomic_DNA"/>
</dbReference>
<proteinExistence type="predicted"/>
<dbReference type="EMBL" id="LMUA01000014">
    <property type="protein sequence ID" value="KUE75930.1"/>
    <property type="molecule type" value="Genomic_DNA"/>
</dbReference>
<reference evidence="1" key="1">
    <citation type="submission" date="2015-02" db="EMBL/GenBank/DDBJ databases">
        <title>A novel member of the family Ruminococcaceae isolated from human feces.</title>
        <authorList>
            <person name="Shkoporov A.N."/>
            <person name="Chaplin A.V."/>
            <person name="Motuzova O.V."/>
            <person name="Kafarskaia L.I."/>
            <person name="Khokhlova E.V."/>
            <person name="Efimov B.A."/>
        </authorList>
    </citation>
    <scope>NUCLEOTIDE SEQUENCE [LARGE SCALE GENOMIC DNA]</scope>
    <source>
        <strain evidence="1">585-1</strain>
    </source>
</reference>
<evidence type="ECO:0000313" key="2">
    <source>
        <dbReference type="EMBL" id="KUE75930.1"/>
    </source>
</evidence>
<sequence length="69" mass="7288">MEHAAALRTASYGAYPSPRGVRLHGGAVYSILSFITEKAFSVIGGDKGNASFFGRAAFTPYMVFGIEGI</sequence>
<dbReference type="AlphaFoldDB" id="A0A0D8IYG1"/>
<comment type="caution">
    <text evidence="1">The sequence shown here is derived from an EMBL/GenBank/DDBJ whole genome shotgun (WGS) entry which is preliminary data.</text>
</comment>
<gene>
    <name evidence="2" type="ORF">ASJ35_11135</name>
    <name evidence="1" type="ORF">TQ39_11640</name>
</gene>
<name>A0A0D8IYG1_9FIRM</name>
<accession>A0A0D8IYG1</accession>